<dbReference type="InterPro" id="IPR011042">
    <property type="entry name" value="6-blade_b-propeller_TolB-like"/>
</dbReference>
<dbReference type="EMBL" id="LQRA01000050">
    <property type="protein sequence ID" value="KZE79857.1"/>
    <property type="molecule type" value="Genomic_DNA"/>
</dbReference>
<evidence type="ECO:0000313" key="3">
    <source>
        <dbReference type="Proteomes" id="UP000076563"/>
    </source>
</evidence>
<name>A0A165RYY0_9BACL</name>
<protein>
    <recommendedName>
        <fullName evidence="4">WD40 repeat domain-containing protein</fullName>
    </recommendedName>
</protein>
<dbReference type="AlphaFoldDB" id="A0A165RYY0"/>
<dbReference type="OrthoDB" id="108903at2"/>
<feature type="compositionally biased region" description="Basic and acidic residues" evidence="1">
    <location>
        <begin position="57"/>
        <end position="67"/>
    </location>
</feature>
<sequence>MGGVGRMDKPLIYLFIILISITLCSCQAVQPSVADKKPVEKYASNQDQSAEPTKALPKSDAKPKAVESESSQQTTSAAGEAVKPQQAAQQADGAEQAALPANQAQEPPKPFREGKQSTQETDIGFTSEPPLLLHNANISFKQIEDDYLREGNQENTLKYGEAIYRQGNIDDAVIYFASSGTKGTLGKDIAAIKEEAARGYSSLQPVKLGDGHMPSLSHDGRYITYLTNDTYNGELVIYDTKNGSRETVGEGGYSKDAPPVWSWDNRLVAFGEFKSLHIYNMESRSLTTEPLDGRIKELVWSKDYDRIAYSTAEGRKIRVYQLSTRQHKVIAEGSDLKLIGFSEDSKALRIMKKDRVYDVTLSDLKEKDIYTHPSSVENPVWSVDGEKGVGQLHGERVRAHQFHEARNNPVFFQRAEFKPLLSFSYSKVSALRLNQSGSVMAFIQQESTAQTSEQGMLWVASTDGSKRNPVDYGTIITTPRAFSDDGSVFVYSKTRYKSVQKSDHELYMLKIK</sequence>
<accession>A0A165RYY0</accession>
<dbReference type="PROSITE" id="PS51257">
    <property type="entry name" value="PROKAR_LIPOPROTEIN"/>
    <property type="match status" value="1"/>
</dbReference>
<evidence type="ECO:0008006" key="4">
    <source>
        <dbReference type="Google" id="ProtNLM"/>
    </source>
</evidence>
<reference evidence="3" key="1">
    <citation type="submission" date="2016-01" db="EMBL/GenBank/DDBJ databases">
        <title>Draft genome of Chromobacterium sp. F49.</title>
        <authorList>
            <person name="Hong K.W."/>
        </authorList>
    </citation>
    <scope>NUCLEOTIDE SEQUENCE [LARGE SCALE GENOMIC DNA]</scope>
    <source>
        <strain evidence="3">M63</strain>
    </source>
</reference>
<gene>
    <name evidence="2" type="ORF">AV654_14795</name>
</gene>
<dbReference type="PANTHER" id="PTHR36842:SF2">
    <property type="entry name" value="SLR0505 PROTEIN"/>
    <property type="match status" value="1"/>
</dbReference>
<dbReference type="SUPFAM" id="SSF82171">
    <property type="entry name" value="DPP6 N-terminal domain-like"/>
    <property type="match status" value="1"/>
</dbReference>
<feature type="compositionally biased region" description="Polar residues" evidence="1">
    <location>
        <begin position="68"/>
        <end position="77"/>
    </location>
</feature>
<feature type="region of interest" description="Disordered" evidence="1">
    <location>
        <begin position="35"/>
        <end position="129"/>
    </location>
</feature>
<organism evidence="2 3">
    <name type="scientific">Paenibacillus elgii</name>
    <dbReference type="NCBI Taxonomy" id="189691"/>
    <lineage>
        <taxon>Bacteria</taxon>
        <taxon>Bacillati</taxon>
        <taxon>Bacillota</taxon>
        <taxon>Bacilli</taxon>
        <taxon>Bacillales</taxon>
        <taxon>Paenibacillaceae</taxon>
        <taxon>Paenibacillus</taxon>
    </lineage>
</organism>
<evidence type="ECO:0000256" key="1">
    <source>
        <dbReference type="SAM" id="MobiDB-lite"/>
    </source>
</evidence>
<keyword evidence="3" id="KW-1185">Reference proteome</keyword>
<comment type="caution">
    <text evidence="2">The sequence shown here is derived from an EMBL/GenBank/DDBJ whole genome shotgun (WGS) entry which is preliminary data.</text>
</comment>
<feature type="compositionally biased region" description="Low complexity" evidence="1">
    <location>
        <begin position="85"/>
        <end position="98"/>
    </location>
</feature>
<evidence type="ECO:0000313" key="2">
    <source>
        <dbReference type="EMBL" id="KZE79857.1"/>
    </source>
</evidence>
<dbReference type="Gene3D" id="2.120.10.30">
    <property type="entry name" value="TolB, C-terminal domain"/>
    <property type="match status" value="1"/>
</dbReference>
<proteinExistence type="predicted"/>
<dbReference type="Proteomes" id="UP000076563">
    <property type="component" value="Unassembled WGS sequence"/>
</dbReference>
<dbReference type="PANTHER" id="PTHR36842">
    <property type="entry name" value="PROTEIN TOLB HOMOLOG"/>
    <property type="match status" value="1"/>
</dbReference>